<dbReference type="EC" id="5.6.2.4" evidence="10"/>
<proteinExistence type="inferred from homology"/>
<evidence type="ECO:0000256" key="12">
    <source>
        <dbReference type="ARBA" id="ARBA00044550"/>
    </source>
</evidence>
<dbReference type="RefSeq" id="WP_268110040.1">
    <property type="nucleotide sequence ID" value="NZ_JAPPUX010000001.1"/>
</dbReference>
<dbReference type="GO" id="GO:0003678">
    <property type="term" value="F:DNA helicase activity"/>
    <property type="evidence" value="ECO:0007669"/>
    <property type="project" value="UniProtKB-EC"/>
</dbReference>
<dbReference type="PANTHER" id="PTHR13710">
    <property type="entry name" value="DNA HELICASE RECQ FAMILY MEMBER"/>
    <property type="match status" value="1"/>
</dbReference>
<dbReference type="Pfam" id="PF00270">
    <property type="entry name" value="DEAD"/>
    <property type="match status" value="1"/>
</dbReference>
<dbReference type="SMART" id="SM00487">
    <property type="entry name" value="DEXDc"/>
    <property type="match status" value="1"/>
</dbReference>
<evidence type="ECO:0000256" key="8">
    <source>
        <dbReference type="ARBA" id="ARBA00023235"/>
    </source>
</evidence>
<evidence type="ECO:0000256" key="5">
    <source>
        <dbReference type="ARBA" id="ARBA00022806"/>
    </source>
</evidence>
<keyword evidence="5 15" id="KW-0347">Helicase</keyword>
<evidence type="ECO:0000259" key="13">
    <source>
        <dbReference type="PROSITE" id="PS51192"/>
    </source>
</evidence>
<evidence type="ECO:0000256" key="7">
    <source>
        <dbReference type="ARBA" id="ARBA00023125"/>
    </source>
</evidence>
<evidence type="ECO:0000256" key="10">
    <source>
        <dbReference type="ARBA" id="ARBA00034808"/>
    </source>
</evidence>
<dbReference type="InterPro" id="IPR001650">
    <property type="entry name" value="Helicase_C-like"/>
</dbReference>
<dbReference type="PROSITE" id="PS51194">
    <property type="entry name" value="HELICASE_CTER"/>
    <property type="match status" value="1"/>
</dbReference>
<dbReference type="InterPro" id="IPR004589">
    <property type="entry name" value="DNA_helicase_ATP-dep_RecQ"/>
</dbReference>
<comment type="caution">
    <text evidence="15">The sequence shown here is derived from an EMBL/GenBank/DDBJ whole genome shotgun (WGS) entry which is preliminary data.</text>
</comment>
<evidence type="ECO:0000256" key="11">
    <source>
        <dbReference type="ARBA" id="ARBA00044535"/>
    </source>
</evidence>
<dbReference type="Pfam" id="PF16124">
    <property type="entry name" value="RecQ_Zn_bind"/>
    <property type="match status" value="1"/>
</dbReference>
<dbReference type="CDD" id="cd17920">
    <property type="entry name" value="DEXHc_RecQ"/>
    <property type="match status" value="1"/>
</dbReference>
<comment type="similarity">
    <text evidence="1">Belongs to the helicase family. RecQ subfamily.</text>
</comment>
<accession>A0ABT4C8F7</accession>
<feature type="domain" description="Helicase C-terminal" evidence="14">
    <location>
        <begin position="230"/>
        <end position="382"/>
    </location>
</feature>
<dbReference type="NCBIfam" id="TIGR00614">
    <property type="entry name" value="recQ_fam"/>
    <property type="match status" value="1"/>
</dbReference>
<dbReference type="PANTHER" id="PTHR13710:SF105">
    <property type="entry name" value="ATP-DEPENDENT DNA HELICASE Q1"/>
    <property type="match status" value="1"/>
</dbReference>
<dbReference type="GO" id="GO:0016787">
    <property type="term" value="F:hydrolase activity"/>
    <property type="evidence" value="ECO:0007669"/>
    <property type="project" value="UniProtKB-KW"/>
</dbReference>
<evidence type="ECO:0000256" key="1">
    <source>
        <dbReference type="ARBA" id="ARBA00005446"/>
    </source>
</evidence>
<keyword evidence="7" id="KW-0238">DNA-binding</keyword>
<organism evidence="15 16">
    <name type="scientific">Nocardioides pini</name>
    <dbReference type="NCBI Taxonomy" id="2975053"/>
    <lineage>
        <taxon>Bacteria</taxon>
        <taxon>Bacillati</taxon>
        <taxon>Actinomycetota</taxon>
        <taxon>Actinomycetes</taxon>
        <taxon>Propionibacteriales</taxon>
        <taxon>Nocardioidaceae</taxon>
        <taxon>Nocardioides</taxon>
    </lineage>
</organism>
<dbReference type="InterPro" id="IPR011545">
    <property type="entry name" value="DEAD/DEAH_box_helicase_dom"/>
</dbReference>
<keyword evidence="8" id="KW-0413">Isomerase</keyword>
<feature type="domain" description="Helicase ATP-binding" evidence="13">
    <location>
        <begin position="35"/>
        <end position="203"/>
    </location>
</feature>
<protein>
    <recommendedName>
        <fullName evidence="11">ATP-dependent DNA helicase RecQ</fullName>
        <ecNumber evidence="10">5.6.2.4</ecNumber>
    </recommendedName>
    <alternativeName>
        <fullName evidence="12">DNA 3'-5' helicase RecQ</fullName>
    </alternativeName>
</protein>
<keyword evidence="16" id="KW-1185">Reference proteome</keyword>
<dbReference type="SMART" id="SM00490">
    <property type="entry name" value="HELICc"/>
    <property type="match status" value="1"/>
</dbReference>
<evidence type="ECO:0000256" key="6">
    <source>
        <dbReference type="ARBA" id="ARBA00022840"/>
    </source>
</evidence>
<keyword evidence="2" id="KW-0479">Metal-binding</keyword>
<dbReference type="PROSITE" id="PS51192">
    <property type="entry name" value="HELICASE_ATP_BIND_1"/>
    <property type="match status" value="1"/>
</dbReference>
<sequence>MTTTSPRSSRTARVREAAESWFGHRELLPGQEEAVQALLEGRDVLLVAPTGAGKSLAYQLAGLLLDGCTVVVSPLLALQQDQVASLEEVGLTAARLSSAESDEERSRVLAAARAGDLRFLLLSPEQLANPDVLAEVAAIEPTLVAVDEAHCVSSWGHDFRPDYLRLGELVEQVGAPRVIAMTATAALPTQQDIVDRLALSDALVVLTGFERDNIALNVERFADADEQADRVLAIVDELSGDQGGRRGSGVVYCRTRKGAESVAASLAERGHHAAAYHAGLSQKRRDEVHEAFMSGDLPLVAATSAFGMGVDKPDIRFVVHADVPESPDTYWQEVGRAGRDRATATAVLAYRAEDLSLGRFFTTPVPKRGDVRAVVRAITRAGSDDPRELGEHLDFGPRKAGRLVNLVRLAREADGLADDADVATVVDAVVERAEAQRKLEGSRVEMMRAYAETERCRSAFMLGYFGAEVRDRCGICDNCVSGVAPDETADPAVPYAVGSTVRHAEFGLGTVTDVEEDRVTVLFEDEGYRTLALDLVEERGLLEVT</sequence>
<evidence type="ECO:0000256" key="4">
    <source>
        <dbReference type="ARBA" id="ARBA00022801"/>
    </source>
</evidence>
<evidence type="ECO:0000256" key="2">
    <source>
        <dbReference type="ARBA" id="ARBA00022723"/>
    </source>
</evidence>
<dbReference type="Proteomes" id="UP001074726">
    <property type="component" value="Unassembled WGS sequence"/>
</dbReference>
<reference evidence="15" key="1">
    <citation type="submission" date="2022-08" db="EMBL/GenBank/DDBJ databases">
        <title>Genome sequencing of Nocardioides sp. STR2.</title>
        <authorList>
            <person name="So Y."/>
        </authorList>
    </citation>
    <scope>NUCLEOTIDE SEQUENCE</scope>
    <source>
        <strain evidence="15">STR2</strain>
    </source>
</reference>
<keyword evidence="4 15" id="KW-0378">Hydrolase</keyword>
<dbReference type="EMBL" id="JAPPUX010000001">
    <property type="protein sequence ID" value="MCY4725235.1"/>
    <property type="molecule type" value="Genomic_DNA"/>
</dbReference>
<evidence type="ECO:0000256" key="3">
    <source>
        <dbReference type="ARBA" id="ARBA00022741"/>
    </source>
</evidence>
<dbReference type="SUPFAM" id="SSF52540">
    <property type="entry name" value="P-loop containing nucleoside triphosphate hydrolases"/>
    <property type="match status" value="1"/>
</dbReference>
<name>A0ABT4C8F7_9ACTN</name>
<keyword evidence="6" id="KW-0067">ATP-binding</keyword>
<dbReference type="InterPro" id="IPR032284">
    <property type="entry name" value="RecQ_Zn-bd"/>
</dbReference>
<comment type="catalytic activity">
    <reaction evidence="9">
        <text>Couples ATP hydrolysis with the unwinding of duplex DNA by translocating in the 3'-5' direction.</text>
        <dbReference type="EC" id="5.6.2.4"/>
    </reaction>
</comment>
<dbReference type="InterPro" id="IPR014001">
    <property type="entry name" value="Helicase_ATP-bd"/>
</dbReference>
<dbReference type="Gene3D" id="3.40.50.300">
    <property type="entry name" value="P-loop containing nucleotide triphosphate hydrolases"/>
    <property type="match status" value="2"/>
</dbReference>
<evidence type="ECO:0000259" key="14">
    <source>
        <dbReference type="PROSITE" id="PS51194"/>
    </source>
</evidence>
<dbReference type="InterPro" id="IPR027417">
    <property type="entry name" value="P-loop_NTPase"/>
</dbReference>
<keyword evidence="3" id="KW-0547">Nucleotide-binding</keyword>
<dbReference type="Pfam" id="PF00271">
    <property type="entry name" value="Helicase_C"/>
    <property type="match status" value="1"/>
</dbReference>
<gene>
    <name evidence="15" type="ORF">NYO98_03015</name>
</gene>
<evidence type="ECO:0000256" key="9">
    <source>
        <dbReference type="ARBA" id="ARBA00034617"/>
    </source>
</evidence>
<evidence type="ECO:0000313" key="15">
    <source>
        <dbReference type="EMBL" id="MCY4725235.1"/>
    </source>
</evidence>
<evidence type="ECO:0000313" key="16">
    <source>
        <dbReference type="Proteomes" id="UP001074726"/>
    </source>
</evidence>